<evidence type="ECO:0008006" key="3">
    <source>
        <dbReference type="Google" id="ProtNLM"/>
    </source>
</evidence>
<comment type="caution">
    <text evidence="1">The sequence shown here is derived from an EMBL/GenBank/DDBJ whole genome shotgun (WGS) entry which is preliminary data.</text>
</comment>
<gene>
    <name evidence="1" type="ORF">RCO7_01501</name>
</gene>
<name>A0A1E1JZJ9_9HELO</name>
<protein>
    <recommendedName>
        <fullName evidence="3">NACHT domain-containing protein</fullName>
    </recommendedName>
</protein>
<evidence type="ECO:0000313" key="1">
    <source>
        <dbReference type="EMBL" id="CZS91229.1"/>
    </source>
</evidence>
<evidence type="ECO:0000313" key="2">
    <source>
        <dbReference type="Proteomes" id="UP000178129"/>
    </source>
</evidence>
<reference evidence="2" key="1">
    <citation type="submission" date="2016-03" db="EMBL/GenBank/DDBJ databases">
        <authorList>
            <person name="Ploux O."/>
        </authorList>
    </citation>
    <scope>NUCLEOTIDE SEQUENCE [LARGE SCALE GENOMIC DNA]</scope>
    <source>
        <strain evidence="2">UK7</strain>
    </source>
</reference>
<dbReference type="AlphaFoldDB" id="A0A1E1JZJ9"/>
<dbReference type="Proteomes" id="UP000178129">
    <property type="component" value="Unassembled WGS sequence"/>
</dbReference>
<accession>A0A1E1JZJ9</accession>
<sequence length="319" mass="36766">MLMEERGIMKDYYLCFFIDGLDELDDSSHDHSALVLKIQSWTNRGDGNVKICVSSREDNSFLNNLTVNQRLRLHLVTQNDMRTSVEASLDQFDRFATIASGNRRAFVQKVVERSDGVFLWIKLVLYKLRDILEGGGSLEDLHETLNHLPKDLELLLAGMLMSIPREDQNEAWAMMALLMAANQHHLVLSLFDYSHIKECLERHKSEEELVLMPVTNIQILARQRKFAQHVNRVLKGIVEVSYERAYGNLDEDGLLQKPAGDLASQGTQNVTHRSIYEYLEYSCPREMKSYIDNLAVQTIVLRCMIQCLTKVQWDLTMSR</sequence>
<dbReference type="PANTHER" id="PTHR10039:SF5">
    <property type="entry name" value="NACHT DOMAIN-CONTAINING PROTEIN"/>
    <property type="match status" value="1"/>
</dbReference>
<proteinExistence type="predicted"/>
<keyword evidence="2" id="KW-1185">Reference proteome</keyword>
<dbReference type="STRING" id="914237.A0A1E1JZJ9"/>
<dbReference type="InParanoid" id="A0A1E1JZJ9"/>
<dbReference type="PANTHER" id="PTHR10039">
    <property type="entry name" value="AMELOGENIN"/>
    <property type="match status" value="1"/>
</dbReference>
<organism evidence="1 2">
    <name type="scientific">Rhynchosporium graminicola</name>
    <dbReference type="NCBI Taxonomy" id="2792576"/>
    <lineage>
        <taxon>Eukaryota</taxon>
        <taxon>Fungi</taxon>
        <taxon>Dikarya</taxon>
        <taxon>Ascomycota</taxon>
        <taxon>Pezizomycotina</taxon>
        <taxon>Leotiomycetes</taxon>
        <taxon>Helotiales</taxon>
        <taxon>Ploettnerulaceae</taxon>
        <taxon>Rhynchosporium</taxon>
    </lineage>
</organism>
<dbReference type="EMBL" id="FJUW01000004">
    <property type="protein sequence ID" value="CZS91229.1"/>
    <property type="molecule type" value="Genomic_DNA"/>
</dbReference>